<comment type="caution">
    <text evidence="11">The sequence shown here is derived from an EMBL/GenBank/DDBJ whole genome shotgun (WGS) entry which is preliminary data.</text>
</comment>
<dbReference type="InterPro" id="IPR011907">
    <property type="entry name" value="RNase_III"/>
</dbReference>
<feature type="binding site" evidence="9">
    <location>
        <position position="67"/>
    </location>
    <ligand>
        <name>Mg(2+)</name>
        <dbReference type="ChEBI" id="CHEBI:18420"/>
    </ligand>
</feature>
<dbReference type="GO" id="GO:0010468">
    <property type="term" value="P:regulation of gene expression"/>
    <property type="evidence" value="ECO:0007669"/>
    <property type="project" value="TreeGrafter"/>
</dbReference>
<evidence type="ECO:0000313" key="12">
    <source>
        <dbReference type="Proteomes" id="UP000550787"/>
    </source>
</evidence>
<dbReference type="CDD" id="cd10845">
    <property type="entry name" value="DSRM_RNAse_III_family"/>
    <property type="match status" value="1"/>
</dbReference>
<evidence type="ECO:0000256" key="10">
    <source>
        <dbReference type="SAM" id="MobiDB-lite"/>
    </source>
</evidence>
<name>A0A7W4FBY5_GLUDI</name>
<feature type="active site" evidence="9">
    <location>
        <position position="143"/>
    </location>
</feature>
<dbReference type="GO" id="GO:0005737">
    <property type="term" value="C:cytoplasm"/>
    <property type="evidence" value="ECO:0007669"/>
    <property type="project" value="UniProtKB-SubCell"/>
</dbReference>
<dbReference type="InterPro" id="IPR036389">
    <property type="entry name" value="RNase_III_sf"/>
</dbReference>
<keyword evidence="3 9" id="KW-0698">rRNA processing</keyword>
<feature type="binding site" evidence="9">
    <location>
        <position position="140"/>
    </location>
    <ligand>
        <name>Mg(2+)</name>
        <dbReference type="ChEBI" id="CHEBI:18420"/>
    </ligand>
</feature>
<evidence type="ECO:0000256" key="3">
    <source>
        <dbReference type="ARBA" id="ARBA00022552"/>
    </source>
</evidence>
<dbReference type="Pfam" id="PF14622">
    <property type="entry name" value="Ribonucleas_3_3"/>
    <property type="match status" value="1"/>
</dbReference>
<dbReference type="GO" id="GO:0046872">
    <property type="term" value="F:metal ion binding"/>
    <property type="evidence" value="ECO:0007669"/>
    <property type="project" value="UniProtKB-KW"/>
</dbReference>
<comment type="cofactor">
    <cofactor evidence="9">
        <name>Mg(2+)</name>
        <dbReference type="ChEBI" id="CHEBI:18420"/>
    </cofactor>
</comment>
<evidence type="ECO:0000256" key="8">
    <source>
        <dbReference type="ARBA" id="ARBA00022884"/>
    </source>
</evidence>
<evidence type="ECO:0000256" key="4">
    <source>
        <dbReference type="ARBA" id="ARBA00022664"/>
    </source>
</evidence>
<accession>A0A7W4FBY5</accession>
<keyword evidence="9" id="KW-0460">Magnesium</keyword>
<dbReference type="GO" id="GO:0004525">
    <property type="term" value="F:ribonuclease III activity"/>
    <property type="evidence" value="ECO:0007669"/>
    <property type="project" value="UniProtKB-UniRule"/>
</dbReference>
<comment type="catalytic activity">
    <reaction evidence="1 9">
        <text>Endonucleolytic cleavage to 5'-phosphomonoester.</text>
        <dbReference type="EC" id="3.1.26.3"/>
    </reaction>
</comment>
<comment type="similarity">
    <text evidence="2">Belongs to the ribonuclease III family.</text>
</comment>
<comment type="subunit">
    <text evidence="9">Homodimer.</text>
</comment>
<dbReference type="PANTHER" id="PTHR11207:SF0">
    <property type="entry name" value="RIBONUCLEASE 3"/>
    <property type="match status" value="1"/>
</dbReference>
<comment type="function">
    <text evidence="9">Digests double-stranded RNA. Involved in the processing of primary rRNA transcript to yield the immediate precursors to the large and small rRNAs (23S and 16S). Processes some mRNAs, and tRNAs when they are encoded in the rRNA operon. Processes pre-crRNA and tracrRNA of type II CRISPR loci if present in the organism.</text>
</comment>
<dbReference type="SUPFAM" id="SSF54768">
    <property type="entry name" value="dsRNA-binding domain-like"/>
    <property type="match status" value="1"/>
</dbReference>
<protein>
    <recommendedName>
        <fullName evidence="9">Ribonuclease 3</fullName>
        <ecNumber evidence="9">3.1.26.3</ecNumber>
    </recommendedName>
    <alternativeName>
        <fullName evidence="9">Ribonuclease III</fullName>
        <shortName evidence="9">RNase III</shortName>
    </alternativeName>
</protein>
<dbReference type="Gene3D" id="1.10.1520.10">
    <property type="entry name" value="Ribonuclease III domain"/>
    <property type="match status" value="1"/>
</dbReference>
<dbReference type="GO" id="GO:0006397">
    <property type="term" value="P:mRNA processing"/>
    <property type="evidence" value="ECO:0007669"/>
    <property type="project" value="UniProtKB-UniRule"/>
</dbReference>
<keyword evidence="9" id="KW-0479">Metal-binding</keyword>
<keyword evidence="8 9" id="KW-0694">RNA-binding</keyword>
<feature type="binding site" evidence="9">
    <location>
        <position position="143"/>
    </location>
    <ligand>
        <name>Mg(2+)</name>
        <dbReference type="ChEBI" id="CHEBI:18420"/>
    </ligand>
</feature>
<evidence type="ECO:0000256" key="5">
    <source>
        <dbReference type="ARBA" id="ARBA00022722"/>
    </source>
</evidence>
<sequence length="249" mass="26576">MTASESGGADGVVASVEARVGYRFRRPDLLREALTHRSAAHQRNGGGARRSRQPAARRGAGSNERLEFIGDRVLGLVMAEWLLERFPDEQEGALGPRHAHLVSRPVLAAIAGTMNLQQALDVAEHEARAGVRQVANVLADAVEAILGAIYLDGGLEPARRFVRAAWNEAIVAQAQPPKDPKTALQEWVLARGLPLPAYRTVQMDGPSHAPRFVIAVTAAGQSAEGIAGSKRAAESAAAADLLRLVDERQ</sequence>
<dbReference type="NCBIfam" id="TIGR02191">
    <property type="entry name" value="RNaseIII"/>
    <property type="match status" value="1"/>
</dbReference>
<dbReference type="PROSITE" id="PS50137">
    <property type="entry name" value="DS_RBD"/>
    <property type="match status" value="1"/>
</dbReference>
<evidence type="ECO:0000256" key="6">
    <source>
        <dbReference type="ARBA" id="ARBA00022759"/>
    </source>
</evidence>
<feature type="region of interest" description="Disordered" evidence="10">
    <location>
        <begin position="37"/>
        <end position="62"/>
    </location>
</feature>
<dbReference type="InterPro" id="IPR000999">
    <property type="entry name" value="RNase_III_dom"/>
</dbReference>
<dbReference type="HAMAP" id="MF_00104">
    <property type="entry name" value="RNase_III"/>
    <property type="match status" value="1"/>
</dbReference>
<dbReference type="GO" id="GO:0006364">
    <property type="term" value="P:rRNA processing"/>
    <property type="evidence" value="ECO:0007669"/>
    <property type="project" value="UniProtKB-UniRule"/>
</dbReference>
<dbReference type="PROSITE" id="PS50142">
    <property type="entry name" value="RNASE_3_2"/>
    <property type="match status" value="1"/>
</dbReference>
<dbReference type="EC" id="3.1.26.3" evidence="9"/>
<keyword evidence="7 9" id="KW-0378">Hydrolase</keyword>
<organism evidence="11 12">
    <name type="scientific">Gluconacetobacter diazotrophicus</name>
    <name type="common">Acetobacter diazotrophicus</name>
    <dbReference type="NCBI Taxonomy" id="33996"/>
    <lineage>
        <taxon>Bacteria</taxon>
        <taxon>Pseudomonadati</taxon>
        <taxon>Pseudomonadota</taxon>
        <taxon>Alphaproteobacteria</taxon>
        <taxon>Acetobacterales</taxon>
        <taxon>Acetobacteraceae</taxon>
        <taxon>Gluconacetobacter</taxon>
    </lineage>
</organism>
<gene>
    <name evidence="9 11" type="primary">rnc</name>
    <name evidence="11" type="ORF">HLH33_01065</name>
</gene>
<comment type="subcellular location">
    <subcellularLocation>
        <location evidence="9">Cytoplasm</location>
    </subcellularLocation>
</comment>
<dbReference type="OMA" id="LTHKSCK"/>
<feature type="active site" evidence="9">
    <location>
        <position position="71"/>
    </location>
</feature>
<evidence type="ECO:0000256" key="2">
    <source>
        <dbReference type="ARBA" id="ARBA00010183"/>
    </source>
</evidence>
<dbReference type="SMART" id="SM00535">
    <property type="entry name" value="RIBOc"/>
    <property type="match status" value="1"/>
</dbReference>
<dbReference type="GO" id="GO:0019843">
    <property type="term" value="F:rRNA binding"/>
    <property type="evidence" value="ECO:0007669"/>
    <property type="project" value="UniProtKB-KW"/>
</dbReference>
<dbReference type="SUPFAM" id="SSF69065">
    <property type="entry name" value="RNase III domain-like"/>
    <property type="match status" value="1"/>
</dbReference>
<dbReference type="PANTHER" id="PTHR11207">
    <property type="entry name" value="RIBONUCLEASE III"/>
    <property type="match status" value="1"/>
</dbReference>
<dbReference type="GO" id="GO:0008033">
    <property type="term" value="P:tRNA processing"/>
    <property type="evidence" value="ECO:0007669"/>
    <property type="project" value="UniProtKB-KW"/>
</dbReference>
<dbReference type="InterPro" id="IPR014720">
    <property type="entry name" value="dsRBD_dom"/>
</dbReference>
<keyword evidence="9" id="KW-0963">Cytoplasm</keyword>
<evidence type="ECO:0000256" key="1">
    <source>
        <dbReference type="ARBA" id="ARBA00000109"/>
    </source>
</evidence>
<dbReference type="RefSeq" id="WP_012225963.1">
    <property type="nucleotide sequence ID" value="NZ_JABEQG010000001.1"/>
</dbReference>
<dbReference type="Proteomes" id="UP000550787">
    <property type="component" value="Unassembled WGS sequence"/>
</dbReference>
<dbReference type="SMART" id="SM00358">
    <property type="entry name" value="DSRM"/>
    <property type="match status" value="1"/>
</dbReference>
<keyword evidence="9" id="KW-0699">rRNA-binding</keyword>
<dbReference type="CDD" id="cd00593">
    <property type="entry name" value="RIBOc"/>
    <property type="match status" value="1"/>
</dbReference>
<evidence type="ECO:0000256" key="9">
    <source>
        <dbReference type="HAMAP-Rule" id="MF_00104"/>
    </source>
</evidence>
<keyword evidence="6 9" id="KW-0255">Endonuclease</keyword>
<dbReference type="Gene3D" id="3.30.160.20">
    <property type="match status" value="1"/>
</dbReference>
<dbReference type="EMBL" id="JABEQG010000001">
    <property type="protein sequence ID" value="MBB2154911.1"/>
    <property type="molecule type" value="Genomic_DNA"/>
</dbReference>
<evidence type="ECO:0000256" key="7">
    <source>
        <dbReference type="ARBA" id="ARBA00022801"/>
    </source>
</evidence>
<dbReference type="Pfam" id="PF00035">
    <property type="entry name" value="dsrm"/>
    <property type="match status" value="1"/>
</dbReference>
<reference evidence="11 12" key="1">
    <citation type="submission" date="2020-04" db="EMBL/GenBank/DDBJ databases">
        <title>Description of novel Gluconacetobacter.</title>
        <authorList>
            <person name="Sombolestani A."/>
        </authorList>
    </citation>
    <scope>NUCLEOTIDE SEQUENCE [LARGE SCALE GENOMIC DNA]</scope>
    <source>
        <strain evidence="11 12">LMG 7603</strain>
    </source>
</reference>
<proteinExistence type="inferred from homology"/>
<dbReference type="AlphaFoldDB" id="A0A7W4FBY5"/>
<dbReference type="FunFam" id="1.10.1520.10:FF:000001">
    <property type="entry name" value="Ribonuclease 3"/>
    <property type="match status" value="1"/>
</dbReference>
<keyword evidence="9" id="KW-0819">tRNA processing</keyword>
<dbReference type="GO" id="GO:0003725">
    <property type="term" value="F:double-stranded RNA binding"/>
    <property type="evidence" value="ECO:0007669"/>
    <property type="project" value="TreeGrafter"/>
</dbReference>
<keyword evidence="5 9" id="KW-0540">Nuclease</keyword>
<evidence type="ECO:0000313" key="11">
    <source>
        <dbReference type="EMBL" id="MBB2154911.1"/>
    </source>
</evidence>
<keyword evidence="4 9" id="KW-0507">mRNA processing</keyword>